<dbReference type="SUPFAM" id="SSF51556">
    <property type="entry name" value="Metallo-dependent hydrolases"/>
    <property type="match status" value="1"/>
</dbReference>
<organism evidence="1 2">
    <name type="scientific">Paenibacillus paeoniae</name>
    <dbReference type="NCBI Taxonomy" id="2292705"/>
    <lineage>
        <taxon>Bacteria</taxon>
        <taxon>Bacillati</taxon>
        <taxon>Bacillota</taxon>
        <taxon>Bacilli</taxon>
        <taxon>Bacillales</taxon>
        <taxon>Paenibacillaceae</taxon>
        <taxon>Paenibacillus</taxon>
    </lineage>
</organism>
<dbReference type="AlphaFoldDB" id="A0A371PK41"/>
<dbReference type="Pfam" id="PF01244">
    <property type="entry name" value="Peptidase_M19"/>
    <property type="match status" value="1"/>
</dbReference>
<gene>
    <name evidence="1" type="ORF">DX130_05960</name>
</gene>
<reference evidence="1 2" key="1">
    <citation type="submission" date="2018-08" db="EMBL/GenBank/DDBJ databases">
        <title>Paenibacillus sp. M4BSY-1, whole genome shotgun sequence.</title>
        <authorList>
            <person name="Tuo L."/>
        </authorList>
    </citation>
    <scope>NUCLEOTIDE SEQUENCE [LARGE SCALE GENOMIC DNA]</scope>
    <source>
        <strain evidence="1 2">M4BSY-1</strain>
    </source>
</reference>
<dbReference type="CDD" id="cd01301">
    <property type="entry name" value="rDP_like"/>
    <property type="match status" value="1"/>
</dbReference>
<evidence type="ECO:0000313" key="1">
    <source>
        <dbReference type="EMBL" id="REK76581.1"/>
    </source>
</evidence>
<accession>A0A371PK41</accession>
<dbReference type="PROSITE" id="PS51365">
    <property type="entry name" value="RENAL_DIPEPTIDASE_2"/>
    <property type="match status" value="1"/>
</dbReference>
<dbReference type="RefSeq" id="WP_116043599.1">
    <property type="nucleotide sequence ID" value="NZ_QUBQ01000001.1"/>
</dbReference>
<sequence length="316" mass="34480">MRIVDFHCDVLYKLLQDKELTFDGGNKPGVLDVTLERLKEGNVLLQTFAVFISPGRPDYYEAAPILESIDLFYEKVLCFPELRLIRTAADVDACILDGKIGALLSLEGVGGIRGKLSTLRLLQRLGVRAAGLTWNDANWAADGVMEARGGGLTAQGAAFVQECNRLGIIVDVSHLSERAFWDVAALSSRPIVASHSNARELCDHPRNLTDLQIRAIIESGGLIGITYVPPFVREKGDVSIDDVLRHIEHICALGGEKHLALGSDFDGIDRHVKGLAHPGQVLGLREALLKRYNDDIVRGILSSNAVTFLKGQLPVE</sequence>
<comment type="caution">
    <text evidence="1">The sequence shown here is derived from an EMBL/GenBank/DDBJ whole genome shotgun (WGS) entry which is preliminary data.</text>
</comment>
<dbReference type="Proteomes" id="UP000261905">
    <property type="component" value="Unassembled WGS sequence"/>
</dbReference>
<dbReference type="GO" id="GO:0070573">
    <property type="term" value="F:metallodipeptidase activity"/>
    <property type="evidence" value="ECO:0007669"/>
    <property type="project" value="InterPro"/>
</dbReference>
<proteinExistence type="predicted"/>
<dbReference type="InterPro" id="IPR032466">
    <property type="entry name" value="Metal_Hydrolase"/>
</dbReference>
<dbReference type="OrthoDB" id="9804920at2"/>
<dbReference type="PANTHER" id="PTHR10443:SF12">
    <property type="entry name" value="DIPEPTIDASE"/>
    <property type="match status" value="1"/>
</dbReference>
<dbReference type="EMBL" id="QUBQ01000001">
    <property type="protein sequence ID" value="REK76581.1"/>
    <property type="molecule type" value="Genomic_DNA"/>
</dbReference>
<evidence type="ECO:0000313" key="2">
    <source>
        <dbReference type="Proteomes" id="UP000261905"/>
    </source>
</evidence>
<dbReference type="PANTHER" id="PTHR10443">
    <property type="entry name" value="MICROSOMAL DIPEPTIDASE"/>
    <property type="match status" value="1"/>
</dbReference>
<dbReference type="Gene3D" id="3.20.20.140">
    <property type="entry name" value="Metal-dependent hydrolases"/>
    <property type="match status" value="1"/>
</dbReference>
<dbReference type="GO" id="GO:0006508">
    <property type="term" value="P:proteolysis"/>
    <property type="evidence" value="ECO:0007669"/>
    <property type="project" value="InterPro"/>
</dbReference>
<name>A0A371PK41_9BACL</name>
<protein>
    <submittedName>
        <fullName evidence="1">Membrane dipeptidase</fullName>
    </submittedName>
</protein>
<dbReference type="InterPro" id="IPR008257">
    <property type="entry name" value="Pept_M19"/>
</dbReference>
<keyword evidence="2" id="KW-1185">Reference proteome</keyword>